<gene>
    <name evidence="5" type="ORF">GLW07_17120</name>
</gene>
<dbReference type="InterPro" id="IPR015797">
    <property type="entry name" value="NUDIX_hydrolase-like_dom_sf"/>
</dbReference>
<sequence>MNHYEEIEKQIRKSALHQKAKQRDLGNLYLESSQDFLTSTAEPYAYHPPKHIVSAATIILNEADEILLIKGPRRGWEFPGGQVEEGESLHDAAIREAKEESGADIEIMKFCGVFQNVKSSISNNLFLATYVGGKLTTSSESLEVGFFPIDQALEMVTRKNFRQRMEYCLNEEHHPFYVAFNQ</sequence>
<protein>
    <submittedName>
        <fullName evidence="5">NUDIX domain-containing protein</fullName>
    </submittedName>
</protein>
<proteinExistence type="inferred from homology"/>
<dbReference type="PANTHER" id="PTHR43046">
    <property type="entry name" value="GDP-MANNOSE MANNOSYL HYDROLASE"/>
    <property type="match status" value="1"/>
</dbReference>
<evidence type="ECO:0000256" key="3">
    <source>
        <dbReference type="RuleBase" id="RU003476"/>
    </source>
</evidence>
<dbReference type="EMBL" id="WMEY01000005">
    <property type="protein sequence ID" value="MYL65082.1"/>
    <property type="molecule type" value="Genomic_DNA"/>
</dbReference>
<dbReference type="PRINTS" id="PR00502">
    <property type="entry name" value="NUDIXFAMILY"/>
</dbReference>
<comment type="cofactor">
    <cofactor evidence="1">
        <name>Mg(2+)</name>
        <dbReference type="ChEBI" id="CHEBI:18420"/>
    </cofactor>
</comment>
<comment type="similarity">
    <text evidence="3">Belongs to the Nudix hydrolase family.</text>
</comment>
<reference evidence="5 6" key="1">
    <citation type="submission" date="2019-11" db="EMBL/GenBank/DDBJ databases">
        <title>Genome sequences of 17 halophilic strains isolated from different environments.</title>
        <authorList>
            <person name="Furrow R.E."/>
        </authorList>
    </citation>
    <scope>NUCLEOTIDE SEQUENCE [LARGE SCALE GENOMIC DNA]</scope>
    <source>
        <strain evidence="5 6">22506_14_FS</strain>
    </source>
</reference>
<name>A0A845F227_9BACL</name>
<evidence type="ECO:0000256" key="1">
    <source>
        <dbReference type="ARBA" id="ARBA00001946"/>
    </source>
</evidence>
<accession>A0A845F227</accession>
<keyword evidence="2 3" id="KW-0378">Hydrolase</keyword>
<dbReference type="Pfam" id="PF00293">
    <property type="entry name" value="NUDIX"/>
    <property type="match status" value="1"/>
</dbReference>
<comment type="caution">
    <text evidence="5">The sequence shown here is derived from an EMBL/GenBank/DDBJ whole genome shotgun (WGS) entry which is preliminary data.</text>
</comment>
<dbReference type="InterPro" id="IPR020476">
    <property type="entry name" value="Nudix_hydrolase"/>
</dbReference>
<dbReference type="AlphaFoldDB" id="A0A845F227"/>
<dbReference type="SUPFAM" id="SSF55811">
    <property type="entry name" value="Nudix"/>
    <property type="match status" value="1"/>
</dbReference>
<dbReference type="InterPro" id="IPR020084">
    <property type="entry name" value="NUDIX_hydrolase_CS"/>
</dbReference>
<dbReference type="GO" id="GO:0016787">
    <property type="term" value="F:hydrolase activity"/>
    <property type="evidence" value="ECO:0007669"/>
    <property type="project" value="UniProtKB-KW"/>
</dbReference>
<dbReference type="PROSITE" id="PS51462">
    <property type="entry name" value="NUDIX"/>
    <property type="match status" value="1"/>
</dbReference>
<dbReference type="CDD" id="cd02883">
    <property type="entry name" value="NUDIX_Hydrolase"/>
    <property type="match status" value="1"/>
</dbReference>
<feature type="domain" description="Nudix hydrolase" evidence="4">
    <location>
        <begin position="49"/>
        <end position="170"/>
    </location>
</feature>
<evidence type="ECO:0000259" key="4">
    <source>
        <dbReference type="PROSITE" id="PS51462"/>
    </source>
</evidence>
<evidence type="ECO:0000313" key="6">
    <source>
        <dbReference type="Proteomes" id="UP000447833"/>
    </source>
</evidence>
<dbReference type="InterPro" id="IPR000086">
    <property type="entry name" value="NUDIX_hydrolase_dom"/>
</dbReference>
<dbReference type="Gene3D" id="3.90.79.10">
    <property type="entry name" value="Nucleoside Triphosphate Pyrophosphohydrolase"/>
    <property type="match status" value="1"/>
</dbReference>
<organism evidence="5 6">
    <name type="scientific">Guptibacillus hwajinpoensis</name>
    <dbReference type="NCBI Taxonomy" id="208199"/>
    <lineage>
        <taxon>Bacteria</taxon>
        <taxon>Bacillati</taxon>
        <taxon>Bacillota</taxon>
        <taxon>Bacilli</taxon>
        <taxon>Bacillales</taxon>
        <taxon>Guptibacillaceae</taxon>
        <taxon>Guptibacillus</taxon>
    </lineage>
</organism>
<evidence type="ECO:0000313" key="5">
    <source>
        <dbReference type="EMBL" id="MYL65082.1"/>
    </source>
</evidence>
<evidence type="ECO:0000256" key="2">
    <source>
        <dbReference type="ARBA" id="ARBA00022801"/>
    </source>
</evidence>
<dbReference type="Proteomes" id="UP000447833">
    <property type="component" value="Unassembled WGS sequence"/>
</dbReference>
<dbReference type="PROSITE" id="PS00893">
    <property type="entry name" value="NUDIX_BOX"/>
    <property type="match status" value="1"/>
</dbReference>
<dbReference type="PANTHER" id="PTHR43046:SF2">
    <property type="entry name" value="8-OXO-DGTP DIPHOSPHATASE-RELATED"/>
    <property type="match status" value="1"/>
</dbReference>